<reference evidence="1" key="1">
    <citation type="submission" date="2023-04" db="EMBL/GenBank/DDBJ databases">
        <title>Draft Genome sequencing of Naganishia species isolated from polar environments using Oxford Nanopore Technology.</title>
        <authorList>
            <person name="Leo P."/>
            <person name="Venkateswaran K."/>
        </authorList>
    </citation>
    <scope>NUCLEOTIDE SEQUENCE</scope>
    <source>
        <strain evidence="1">MNA-CCFEE 5261</strain>
    </source>
</reference>
<comment type="caution">
    <text evidence="1">The sequence shown here is derived from an EMBL/GenBank/DDBJ whole genome shotgun (WGS) entry which is preliminary data.</text>
</comment>
<evidence type="ECO:0000313" key="1">
    <source>
        <dbReference type="EMBL" id="KAJ9096578.1"/>
    </source>
</evidence>
<name>A0ACC2VB44_9TREE</name>
<accession>A0ACC2VB44</accession>
<protein>
    <submittedName>
        <fullName evidence="1">Uncharacterized protein</fullName>
    </submittedName>
</protein>
<evidence type="ECO:0000313" key="2">
    <source>
        <dbReference type="Proteomes" id="UP001241377"/>
    </source>
</evidence>
<organism evidence="1 2">
    <name type="scientific">Naganishia cerealis</name>
    <dbReference type="NCBI Taxonomy" id="610337"/>
    <lineage>
        <taxon>Eukaryota</taxon>
        <taxon>Fungi</taxon>
        <taxon>Dikarya</taxon>
        <taxon>Basidiomycota</taxon>
        <taxon>Agaricomycotina</taxon>
        <taxon>Tremellomycetes</taxon>
        <taxon>Filobasidiales</taxon>
        <taxon>Filobasidiaceae</taxon>
        <taxon>Naganishia</taxon>
    </lineage>
</organism>
<keyword evidence="2" id="KW-1185">Reference proteome</keyword>
<dbReference type="Proteomes" id="UP001241377">
    <property type="component" value="Unassembled WGS sequence"/>
</dbReference>
<proteinExistence type="predicted"/>
<sequence>MNIQPLILSFHSEVPPSIVHPSKDLFTALDLQPLYARYVKAPINPGSQNRSFVNVNDVKDEPITVLSAIGADGRATLGGKNVPPTSNDKTGIKSPTGGTLQLQQQRGQVSAAAQKKTPKPKLFSSVYEELLQEIPDPVPLPPNESLLDIPYHRYPNHLDDPNFQFTSLVNSDKSKMALRLQTGHAQGVSGKYIDGRKNGVKSANQRRKERIKNKKNKDAQQRATAPANLTNTSSGLISAASSPEYRSAMTPSYQTSRRVMTPTYGQTTSNTTPGYSNRTPGYDSRTPGYNSKTPGYGGKTPGY</sequence>
<gene>
    <name evidence="1" type="ORF">QFC19_007110</name>
</gene>
<dbReference type="EMBL" id="JASBWR010000092">
    <property type="protein sequence ID" value="KAJ9096578.1"/>
    <property type="molecule type" value="Genomic_DNA"/>
</dbReference>